<dbReference type="PANTHER" id="PTHR34472:SF1">
    <property type="entry name" value="SULFUR CARRIER PROTEIN THIS"/>
    <property type="match status" value="1"/>
</dbReference>
<gene>
    <name evidence="1" type="primary">thiS</name>
    <name evidence="1" type="ORF">AAFH96_30040</name>
</gene>
<dbReference type="Pfam" id="PF02597">
    <property type="entry name" value="ThiS"/>
    <property type="match status" value="1"/>
</dbReference>
<dbReference type="SUPFAM" id="SSF54285">
    <property type="entry name" value="MoaD/ThiS"/>
    <property type="match status" value="1"/>
</dbReference>
<dbReference type="Gene3D" id="3.10.20.30">
    <property type="match status" value="1"/>
</dbReference>
<dbReference type="InterPro" id="IPR003749">
    <property type="entry name" value="ThiS/MoaD-like"/>
</dbReference>
<reference evidence="1 2" key="1">
    <citation type="submission" date="2024-04" db="EMBL/GenBank/DDBJ databases">
        <title>Polymorphospora sp. isolated from Baiyangdian Lake in Xiong'an New Area.</title>
        <authorList>
            <person name="Zhang X."/>
            <person name="Liu J."/>
        </authorList>
    </citation>
    <scope>NUCLEOTIDE SEQUENCE [LARGE SCALE GENOMIC DNA]</scope>
    <source>
        <strain evidence="1 2">2-325</strain>
    </source>
</reference>
<accession>A0ABV5CZJ1</accession>
<dbReference type="NCBIfam" id="TIGR01683">
    <property type="entry name" value="thiS"/>
    <property type="match status" value="1"/>
</dbReference>
<dbReference type="CDD" id="cd00565">
    <property type="entry name" value="Ubl_ThiS"/>
    <property type="match status" value="1"/>
</dbReference>
<dbReference type="InterPro" id="IPR010035">
    <property type="entry name" value="Thi_S"/>
</dbReference>
<dbReference type="InterPro" id="IPR016155">
    <property type="entry name" value="Mopterin_synth/thiamin_S_b"/>
</dbReference>
<name>A0ABV5CZJ1_9ACTN</name>
<dbReference type="RefSeq" id="WP_357534148.1">
    <property type="nucleotide sequence ID" value="NZ_JBCGDC010000135.1"/>
</dbReference>
<evidence type="ECO:0000313" key="2">
    <source>
        <dbReference type="Proteomes" id="UP001582793"/>
    </source>
</evidence>
<keyword evidence="2" id="KW-1185">Reference proteome</keyword>
<evidence type="ECO:0000313" key="1">
    <source>
        <dbReference type="EMBL" id="MFB6397305.1"/>
    </source>
</evidence>
<dbReference type="Proteomes" id="UP001582793">
    <property type="component" value="Unassembled WGS sequence"/>
</dbReference>
<dbReference type="PANTHER" id="PTHR34472">
    <property type="entry name" value="SULFUR CARRIER PROTEIN THIS"/>
    <property type="match status" value="1"/>
</dbReference>
<protein>
    <submittedName>
        <fullName evidence="1">Sulfur carrier protein ThiS</fullName>
    </submittedName>
</protein>
<comment type="caution">
    <text evidence="1">The sequence shown here is derived from an EMBL/GenBank/DDBJ whole genome shotgun (WGS) entry which is preliminary data.</text>
</comment>
<organism evidence="1 2">
    <name type="scientific">Polymorphospora lycopeni</name>
    <dbReference type="NCBI Taxonomy" id="3140240"/>
    <lineage>
        <taxon>Bacteria</taxon>
        <taxon>Bacillati</taxon>
        <taxon>Actinomycetota</taxon>
        <taxon>Actinomycetes</taxon>
        <taxon>Micromonosporales</taxon>
        <taxon>Micromonosporaceae</taxon>
        <taxon>Polymorphospora</taxon>
    </lineage>
</organism>
<proteinExistence type="predicted"/>
<dbReference type="EMBL" id="JBCGDC010000135">
    <property type="protein sequence ID" value="MFB6397305.1"/>
    <property type="molecule type" value="Genomic_DNA"/>
</dbReference>
<dbReference type="InterPro" id="IPR012675">
    <property type="entry name" value="Beta-grasp_dom_sf"/>
</dbReference>
<sequence length="66" mass="6640">MELTVNGATRPFTPGTTVAAVVAASTTQHRGVAVAVNGEVVPRGAWPATTLRPGDRVEVLTAAQGG</sequence>